<feature type="domain" description="GP-PDE" evidence="2">
    <location>
        <begin position="349"/>
        <end position="579"/>
    </location>
</feature>
<keyword evidence="1" id="KW-1133">Transmembrane helix</keyword>
<organism evidence="3 4">
    <name type="scientific">Enterococcus lemanii</name>
    <dbReference type="NCBI Taxonomy" id="1159752"/>
    <lineage>
        <taxon>Bacteria</taxon>
        <taxon>Bacillati</taxon>
        <taxon>Bacillota</taxon>
        <taxon>Bacilli</taxon>
        <taxon>Lactobacillales</taxon>
        <taxon>Enterococcaceae</taxon>
        <taxon>Enterococcus</taxon>
    </lineage>
</organism>
<dbReference type="CDD" id="cd08579">
    <property type="entry name" value="GDPD_memb_like"/>
    <property type="match status" value="1"/>
</dbReference>
<sequence>MFTIKANLHQLKAFLLRTSASFRDVLVIHAIILFLIIPLLSNGTKFILKFGKIDYLSFDSIGRLISSHPFVTLSLIGMLIFLLAVLYFEFTFLLLSLFFIKKEVPISLFQLIQITFWQLKKLRFDVFLFFLFYYLLVLPLGGFSYHLSLLTKIKLPAFLIDFIFVNRLMIVSFYLFIYAGLIYIGIRLIFSLPGMILLNYSLKNAIRESLLLTKKKLFVLIGRFGFLSLSLLTLSSITFSIIFNVQRFIEEYFNQYALQSAVFAMFLIQFIFLVNLVLSTILIFFLLIERMDEAKLLPEISPHFLRTYPEKQQRNRVDFWYLIVLSSFVISGVLVYNYQYLTNVSNQTIQTLSHRGVSNKNGVQNSLAALKQTSQLFKPDYVEMDIQMTVDQEFIVFHDFNYKSLTNTSGVPEQMTLREGTALTSQENGYAAAVTSFDDYLEEAKSQQQRLLIEIKTQRKNTQELTQLFLKNYEERIKDSGHWIQSLSYSVVEELKTSSPELFVGYIMPFNFIGPPKTQADFLTMEYSTLNKDFINVAHQEGKKVIAWTPNQLDTMERMAFYGVDGIITDRMDLLNQMNENPQKHSYADKLLHFVIGIG</sequence>
<name>A0ABV9MSM7_9ENTE</name>
<accession>A0ABV9MSM7</accession>
<dbReference type="PANTHER" id="PTHR46211">
    <property type="entry name" value="GLYCEROPHOSPHORYL DIESTER PHOSPHODIESTERASE"/>
    <property type="match status" value="1"/>
</dbReference>
<gene>
    <name evidence="3" type="ORF">ACFO5I_00775</name>
</gene>
<dbReference type="Pfam" id="PF10110">
    <property type="entry name" value="GPDPase_memb"/>
    <property type="match status" value="1"/>
</dbReference>
<evidence type="ECO:0000313" key="4">
    <source>
        <dbReference type="Proteomes" id="UP001595969"/>
    </source>
</evidence>
<reference evidence="4" key="1">
    <citation type="journal article" date="2019" name="Int. J. Syst. Evol. Microbiol.">
        <title>The Global Catalogue of Microorganisms (GCM) 10K type strain sequencing project: providing services to taxonomists for standard genome sequencing and annotation.</title>
        <authorList>
            <consortium name="The Broad Institute Genomics Platform"/>
            <consortium name="The Broad Institute Genome Sequencing Center for Infectious Disease"/>
            <person name="Wu L."/>
            <person name="Ma J."/>
        </authorList>
    </citation>
    <scope>NUCLEOTIDE SEQUENCE [LARGE SCALE GENOMIC DNA]</scope>
    <source>
        <strain evidence="4">CGMCC 1.19032</strain>
    </source>
</reference>
<dbReference type="InterPro" id="IPR018476">
    <property type="entry name" value="GlyceroP-diester-Pdiesterase_M"/>
</dbReference>
<dbReference type="EMBL" id="JBHSGS010000006">
    <property type="protein sequence ID" value="MFC4718305.1"/>
    <property type="molecule type" value="Genomic_DNA"/>
</dbReference>
<comment type="caution">
    <text evidence="3">The sequence shown here is derived from an EMBL/GenBank/DDBJ whole genome shotgun (WGS) entry which is preliminary data.</text>
</comment>
<evidence type="ECO:0000313" key="3">
    <source>
        <dbReference type="EMBL" id="MFC4718305.1"/>
    </source>
</evidence>
<dbReference type="InterPro" id="IPR017946">
    <property type="entry name" value="PLC-like_Pdiesterase_TIM-brl"/>
</dbReference>
<dbReference type="Proteomes" id="UP001595969">
    <property type="component" value="Unassembled WGS sequence"/>
</dbReference>
<dbReference type="Pfam" id="PF03009">
    <property type="entry name" value="GDPD"/>
    <property type="match status" value="1"/>
</dbReference>
<dbReference type="RefSeq" id="WP_204654747.1">
    <property type="nucleotide sequence ID" value="NZ_JAFBFD010000037.1"/>
</dbReference>
<feature type="transmembrane region" description="Helical" evidence="1">
    <location>
        <begin position="220"/>
        <end position="243"/>
    </location>
</feature>
<keyword evidence="1" id="KW-0812">Transmembrane</keyword>
<dbReference type="InterPro" id="IPR030395">
    <property type="entry name" value="GP_PDE_dom"/>
</dbReference>
<evidence type="ECO:0000256" key="1">
    <source>
        <dbReference type="SAM" id="Phobius"/>
    </source>
</evidence>
<feature type="transmembrane region" description="Helical" evidence="1">
    <location>
        <begin position="26"/>
        <end position="48"/>
    </location>
</feature>
<dbReference type="SUPFAM" id="SSF51695">
    <property type="entry name" value="PLC-like phosphodiesterases"/>
    <property type="match status" value="1"/>
</dbReference>
<feature type="transmembrane region" description="Helical" evidence="1">
    <location>
        <begin position="126"/>
        <end position="145"/>
    </location>
</feature>
<feature type="transmembrane region" description="Helical" evidence="1">
    <location>
        <begin position="69"/>
        <end position="100"/>
    </location>
</feature>
<keyword evidence="1" id="KW-0472">Membrane</keyword>
<proteinExistence type="predicted"/>
<feature type="transmembrane region" description="Helical" evidence="1">
    <location>
        <begin position="263"/>
        <end position="288"/>
    </location>
</feature>
<feature type="transmembrane region" description="Helical" evidence="1">
    <location>
        <begin position="319"/>
        <end position="338"/>
    </location>
</feature>
<dbReference type="PROSITE" id="PS51704">
    <property type="entry name" value="GP_PDE"/>
    <property type="match status" value="1"/>
</dbReference>
<dbReference type="PANTHER" id="PTHR46211:SF8">
    <property type="entry name" value="PHOSPHODIESTERASE"/>
    <property type="match status" value="1"/>
</dbReference>
<dbReference type="Gene3D" id="3.20.20.190">
    <property type="entry name" value="Phosphatidylinositol (PI) phosphodiesterase"/>
    <property type="match status" value="1"/>
</dbReference>
<keyword evidence="4" id="KW-1185">Reference proteome</keyword>
<evidence type="ECO:0000259" key="2">
    <source>
        <dbReference type="PROSITE" id="PS51704"/>
    </source>
</evidence>
<protein>
    <submittedName>
        <fullName evidence="3">Glycerophosphoryl diester phosphodiesterase membrane domain-containing protein</fullName>
    </submittedName>
</protein>